<protein>
    <recommendedName>
        <fullName evidence="1">DUF7919 domain-containing protein</fullName>
    </recommendedName>
</protein>
<organism evidence="2">
    <name type="scientific">Actinoplanes campanulatus</name>
    <dbReference type="NCBI Taxonomy" id="113559"/>
    <lineage>
        <taxon>Bacteria</taxon>
        <taxon>Bacillati</taxon>
        <taxon>Actinomycetota</taxon>
        <taxon>Actinomycetes</taxon>
        <taxon>Micromonosporales</taxon>
        <taxon>Micromonosporaceae</taxon>
        <taxon>Actinoplanes</taxon>
    </lineage>
</organism>
<evidence type="ECO:0000259" key="1">
    <source>
        <dbReference type="Pfam" id="PF25535"/>
    </source>
</evidence>
<feature type="domain" description="DUF7919" evidence="1">
    <location>
        <begin position="3"/>
        <end position="142"/>
    </location>
</feature>
<dbReference type="EMBL" id="BOMF01000158">
    <property type="protein sequence ID" value="GID50785.1"/>
    <property type="molecule type" value="Genomic_DNA"/>
</dbReference>
<evidence type="ECO:0000313" key="2">
    <source>
        <dbReference type="EMBL" id="GID50785.1"/>
    </source>
</evidence>
<proteinExistence type="predicted"/>
<dbReference type="InterPro" id="IPR057679">
    <property type="entry name" value="DUF7919"/>
</dbReference>
<sequence length="313" mass="34703">MAHFADLSVYTYHPEEIIGFPAGTTSYRPGYERLNVGWLDAPHEFETGTVPGEFADALLDIIAGRRINQMRGFHVCTLCPAPVSPGRPRSLEVVHRSRTLYLGSSEIRVPSGPGTMFAAPTLIWHYVTVHGYRPPDAFVRAVRGYDPEWTSGPWVPAGADRRDSRGDPLASPNLRPLFAGKAARKATPALDLRPVPVQPGIVLDNDAVGLLRDGLGWYDMEIRWMVHLDDSGVLRLWRSWKGQQVYEARLVPGPDGATLTGLTVEQDQSRYQGTLDREPDLFERVLRSCLDHLRRLRAGHTPYGPSPLTGPPG</sequence>
<accession>A0ABQ3WWX0</accession>
<comment type="caution">
    <text evidence="2">The sequence shown here is derived from an EMBL/GenBank/DDBJ whole genome shotgun (WGS) entry which is preliminary data.</text>
</comment>
<dbReference type="RefSeq" id="WP_204300789.1">
    <property type="nucleotide sequence ID" value="NZ_BAAAGQ010000023.1"/>
</dbReference>
<gene>
    <name evidence="2" type="ORF">Aca07nite_80600</name>
</gene>
<name>A0ABQ3WWX0_9ACTN</name>
<reference evidence="2" key="1">
    <citation type="submission" date="2021-01" db="EMBL/GenBank/DDBJ databases">
        <title>Whole genome shotgun sequence of Actinoplanes capillaceus NBRC 16408.</title>
        <authorList>
            <person name="Komaki H."/>
            <person name="Tamura T."/>
        </authorList>
    </citation>
    <scope>NUCLEOTIDE SEQUENCE [LARGE SCALE GENOMIC DNA]</scope>
    <source>
        <strain evidence="2">NBRC 16408</strain>
    </source>
</reference>
<dbReference type="Pfam" id="PF25535">
    <property type="entry name" value="DUF7919"/>
    <property type="match status" value="1"/>
</dbReference>